<dbReference type="AlphaFoldDB" id="A0AAE3JBS2"/>
<accession>A0AAE3JBS2</accession>
<protein>
    <submittedName>
        <fullName evidence="2">LytTR family transcriptional regulator DNA-binding domain-containing protein</fullName>
    </submittedName>
</protein>
<keyword evidence="2" id="KW-0238">DNA-binding</keyword>
<dbReference type="PROSITE" id="PS50930">
    <property type="entry name" value="HTH_LYTTR"/>
    <property type="match status" value="1"/>
</dbReference>
<evidence type="ECO:0000313" key="3">
    <source>
        <dbReference type="Proteomes" id="UP001198200"/>
    </source>
</evidence>
<dbReference type="PANTHER" id="PTHR37299">
    <property type="entry name" value="TRANSCRIPTIONAL REGULATOR-RELATED"/>
    <property type="match status" value="1"/>
</dbReference>
<dbReference type="GO" id="GO:0000156">
    <property type="term" value="F:phosphorelay response regulator activity"/>
    <property type="evidence" value="ECO:0007669"/>
    <property type="project" value="InterPro"/>
</dbReference>
<dbReference type="Pfam" id="PF04397">
    <property type="entry name" value="LytTR"/>
    <property type="match status" value="1"/>
</dbReference>
<dbReference type="Proteomes" id="UP001198200">
    <property type="component" value="Unassembled WGS sequence"/>
</dbReference>
<keyword evidence="3" id="KW-1185">Reference proteome</keyword>
<dbReference type="SMART" id="SM00850">
    <property type="entry name" value="LytTR"/>
    <property type="match status" value="1"/>
</dbReference>
<organism evidence="2 3">
    <name type="scientific">Anthropogastromicrobium aceti</name>
    <dbReference type="NCBI Taxonomy" id="2981768"/>
    <lineage>
        <taxon>Bacteria</taxon>
        <taxon>Bacillati</taxon>
        <taxon>Bacillota</taxon>
        <taxon>Clostridia</taxon>
        <taxon>Lachnospirales</taxon>
        <taxon>Lachnospiraceae</taxon>
        <taxon>Anthropogastromicrobium</taxon>
    </lineage>
</organism>
<name>A0AAE3JBS2_9FIRM</name>
<dbReference type="InterPro" id="IPR007492">
    <property type="entry name" value="LytTR_DNA-bd_dom"/>
</dbReference>
<comment type="caution">
    <text evidence="2">The sequence shown here is derived from an EMBL/GenBank/DDBJ whole genome shotgun (WGS) entry which is preliminary data.</text>
</comment>
<dbReference type="PANTHER" id="PTHR37299:SF4">
    <property type="entry name" value="TRANSCRIPTIONAL REGULATOR"/>
    <property type="match status" value="1"/>
</dbReference>
<proteinExistence type="predicted"/>
<dbReference type="EMBL" id="JAJEQN010000001">
    <property type="protein sequence ID" value="MCC2220152.1"/>
    <property type="molecule type" value="Genomic_DNA"/>
</dbReference>
<feature type="domain" description="HTH LytTR-type" evidence="1">
    <location>
        <begin position="41"/>
        <end position="145"/>
    </location>
</feature>
<dbReference type="RefSeq" id="WP_066559207.1">
    <property type="nucleotide sequence ID" value="NZ_JAJEQN010000001.1"/>
</dbReference>
<evidence type="ECO:0000259" key="1">
    <source>
        <dbReference type="PROSITE" id="PS50930"/>
    </source>
</evidence>
<gene>
    <name evidence="2" type="ORF">LKD48_00620</name>
</gene>
<evidence type="ECO:0000313" key="2">
    <source>
        <dbReference type="EMBL" id="MCC2220152.1"/>
    </source>
</evidence>
<dbReference type="InterPro" id="IPR046947">
    <property type="entry name" value="LytR-like"/>
</dbReference>
<sequence length="147" mass="17228">MKVTIQECSAEEEEEVIIRCRGIDERISRLLKALQSDQEKLTVFDGEKMHQVQLRDICYFEAVDNRVFAYLDTKVFEIHSKLYELEQQYGNADFFRVSKSVIVNLSKVDHFSPMFQGRMDACMTNKEHVVISRQYVSLLKVRLGLKN</sequence>
<dbReference type="GO" id="GO:0003677">
    <property type="term" value="F:DNA binding"/>
    <property type="evidence" value="ECO:0007669"/>
    <property type="project" value="UniProtKB-KW"/>
</dbReference>
<dbReference type="Gene3D" id="2.40.50.1020">
    <property type="entry name" value="LytTr DNA-binding domain"/>
    <property type="match status" value="1"/>
</dbReference>
<reference evidence="2 3" key="1">
    <citation type="submission" date="2021-10" db="EMBL/GenBank/DDBJ databases">
        <title>Anaerobic single-cell dispensing facilitates the cultivation of human gut bacteria.</title>
        <authorList>
            <person name="Afrizal A."/>
        </authorList>
    </citation>
    <scope>NUCLEOTIDE SEQUENCE [LARGE SCALE GENOMIC DNA]</scope>
    <source>
        <strain evidence="2 3">CLA-AA-H224</strain>
    </source>
</reference>